<evidence type="ECO:0000256" key="1">
    <source>
        <dbReference type="ARBA" id="ARBA00025771"/>
    </source>
</evidence>
<evidence type="ECO:0000313" key="3">
    <source>
        <dbReference type="EMBL" id="PRT56565.1"/>
    </source>
</evidence>
<proteinExistence type="inferred from homology"/>
<dbReference type="Gene3D" id="1.10.10.10">
    <property type="entry name" value="Winged helix-like DNA-binding domain superfamily/Winged helix DNA-binding domain"/>
    <property type="match status" value="1"/>
</dbReference>
<dbReference type="Proteomes" id="UP000238350">
    <property type="component" value="Unassembled WGS sequence"/>
</dbReference>
<sequence>MARESYYEKLGGLIEQRDGKKVANLLNVANGQAIDYFKGNSNYHNDAARYLPKEWKEIGVSFGTCLKSMLKSDYEDFFRAYEKFITALNRTANSEGLWIIPVLKKSAVTITKMTAVCSDNSAKLKEYLELASRCINGTFKICLNDRQSDDMTSTKKIAAYFFAGMMLRVYFRLKAYSLAKGITKAITAVGHTIPPLDSSPIADQVVYTYYIGVLDFMSQAYFPAEKKLSNCLSLIPLSAKKSRETVLLYLIPAKQLANIVPIPELWSEFPALEKVYKPLLDALKLGKLGIYHKLLEEHQNFLVTRHLYFAFTRLSQACSLHLIFKTWLALGKGNRLKVEDLAAAYHLESYFDDVFKTPEEQANAVELQVAEMISEGKMRGYISHSMRTVVLSNRNPFPTLVKPAPAS</sequence>
<keyword evidence="4" id="KW-1185">Reference proteome</keyword>
<dbReference type="PANTHER" id="PTHR12732">
    <property type="entry name" value="UNCHARACTERIZED PROTEASOME COMPONENT REGION PCI-CONTAINING"/>
    <property type="match status" value="1"/>
</dbReference>
<dbReference type="SMART" id="SM00753">
    <property type="entry name" value="PAM"/>
    <property type="match status" value="1"/>
</dbReference>
<comment type="similarity">
    <text evidence="1">Belongs to the CSN12 family.</text>
</comment>
<dbReference type="Pfam" id="PF01399">
    <property type="entry name" value="PCI"/>
    <property type="match status" value="1"/>
</dbReference>
<gene>
    <name evidence="3" type="ORF">B9G98_04185</name>
</gene>
<dbReference type="GeneID" id="36517933"/>
<dbReference type="GO" id="GO:0003690">
    <property type="term" value="F:double-stranded DNA binding"/>
    <property type="evidence" value="ECO:0007669"/>
    <property type="project" value="InterPro"/>
</dbReference>
<dbReference type="InterPro" id="IPR036388">
    <property type="entry name" value="WH-like_DNA-bd_sf"/>
</dbReference>
<accession>A0A2T0FNL1</accession>
<comment type="caution">
    <text evidence="3">The sequence shown here is derived from an EMBL/GenBank/DDBJ whole genome shotgun (WGS) entry which is preliminary data.</text>
</comment>
<protein>
    <submittedName>
        <fullName evidence="3">Protein CSN12</fullName>
    </submittedName>
</protein>
<dbReference type="RefSeq" id="XP_024666510.1">
    <property type="nucleotide sequence ID" value="XM_024810742.1"/>
</dbReference>
<reference evidence="3 4" key="1">
    <citation type="submission" date="2017-04" db="EMBL/GenBank/DDBJ databases">
        <title>Genome sequencing of [Candida] sorbophila.</title>
        <authorList>
            <person name="Ahn J.O."/>
        </authorList>
    </citation>
    <scope>NUCLEOTIDE SEQUENCE [LARGE SCALE GENOMIC DNA]</scope>
    <source>
        <strain evidence="3 4">DS02</strain>
    </source>
</reference>
<dbReference type="STRING" id="45607.A0A2T0FNL1"/>
<organism evidence="3 4">
    <name type="scientific">Wickerhamiella sorbophila</name>
    <dbReference type="NCBI Taxonomy" id="45607"/>
    <lineage>
        <taxon>Eukaryota</taxon>
        <taxon>Fungi</taxon>
        <taxon>Dikarya</taxon>
        <taxon>Ascomycota</taxon>
        <taxon>Saccharomycotina</taxon>
        <taxon>Dipodascomycetes</taxon>
        <taxon>Dipodascales</taxon>
        <taxon>Trichomonascaceae</taxon>
        <taxon>Wickerhamiella</taxon>
    </lineage>
</organism>
<feature type="domain" description="PCI" evidence="2">
    <location>
        <begin position="205"/>
        <end position="396"/>
    </location>
</feature>
<name>A0A2T0FNL1_9ASCO</name>
<dbReference type="EMBL" id="NDIQ01000022">
    <property type="protein sequence ID" value="PRT56565.1"/>
    <property type="molecule type" value="Genomic_DNA"/>
</dbReference>
<evidence type="ECO:0000259" key="2">
    <source>
        <dbReference type="PROSITE" id="PS50250"/>
    </source>
</evidence>
<dbReference type="PANTHER" id="PTHR12732:SF0">
    <property type="entry name" value="PCI DOMAIN-CONTAINING PROTEIN 2"/>
    <property type="match status" value="1"/>
</dbReference>
<dbReference type="PROSITE" id="PS50250">
    <property type="entry name" value="PCI"/>
    <property type="match status" value="1"/>
</dbReference>
<dbReference type="AlphaFoldDB" id="A0A2T0FNL1"/>
<dbReference type="InterPro" id="IPR045114">
    <property type="entry name" value="Csn12-like"/>
</dbReference>
<evidence type="ECO:0000313" key="4">
    <source>
        <dbReference type="Proteomes" id="UP000238350"/>
    </source>
</evidence>
<dbReference type="OrthoDB" id="10252687at2759"/>
<dbReference type="GO" id="GO:0003723">
    <property type="term" value="F:RNA binding"/>
    <property type="evidence" value="ECO:0007669"/>
    <property type="project" value="InterPro"/>
</dbReference>
<dbReference type="InterPro" id="IPR000717">
    <property type="entry name" value="PCI_dom"/>
</dbReference>